<dbReference type="EMBL" id="FOYZ01000002">
    <property type="protein sequence ID" value="SFR65204.1"/>
    <property type="molecule type" value="Genomic_DNA"/>
</dbReference>
<dbReference type="RefSeq" id="WP_330393413.1">
    <property type="nucleotide sequence ID" value="NZ_FOYZ01000002.1"/>
</dbReference>
<dbReference type="PANTHER" id="PTHR34817:SF2">
    <property type="entry name" value="NUCLEOTIDYLTRANSFERASE"/>
    <property type="match status" value="1"/>
</dbReference>
<gene>
    <name evidence="1" type="ORF">SAMN05661086_00775</name>
</gene>
<dbReference type="PANTHER" id="PTHR34817">
    <property type="entry name" value="NUCLEOTIDYLTRANSFERASE"/>
    <property type="match status" value="1"/>
</dbReference>
<dbReference type="Proteomes" id="UP000199659">
    <property type="component" value="Unassembled WGS sequence"/>
</dbReference>
<organism evidence="1 2">
    <name type="scientific">Anaeromicropila populeti</name>
    <dbReference type="NCBI Taxonomy" id="37658"/>
    <lineage>
        <taxon>Bacteria</taxon>
        <taxon>Bacillati</taxon>
        <taxon>Bacillota</taxon>
        <taxon>Clostridia</taxon>
        <taxon>Lachnospirales</taxon>
        <taxon>Lachnospiraceae</taxon>
        <taxon>Anaeromicropila</taxon>
    </lineage>
</organism>
<dbReference type="STRING" id="37658.SAMN05661086_00775"/>
<protein>
    <recommendedName>
        <fullName evidence="3">Nucleotidyltransferase</fullName>
    </recommendedName>
</protein>
<evidence type="ECO:0000313" key="1">
    <source>
        <dbReference type="EMBL" id="SFR65204.1"/>
    </source>
</evidence>
<keyword evidence="2" id="KW-1185">Reference proteome</keyword>
<dbReference type="InterPro" id="IPR018775">
    <property type="entry name" value="RlaP"/>
</dbReference>
<accession>A0A1I6IEZ1</accession>
<evidence type="ECO:0000313" key="2">
    <source>
        <dbReference type="Proteomes" id="UP000199659"/>
    </source>
</evidence>
<evidence type="ECO:0008006" key="3">
    <source>
        <dbReference type="Google" id="ProtNLM"/>
    </source>
</evidence>
<dbReference type="Pfam" id="PF10127">
    <property type="entry name" value="RlaP"/>
    <property type="match status" value="1"/>
</dbReference>
<name>A0A1I6IEZ1_9FIRM</name>
<reference evidence="1 2" key="1">
    <citation type="submission" date="2016-10" db="EMBL/GenBank/DDBJ databases">
        <authorList>
            <person name="de Groot N.N."/>
        </authorList>
    </citation>
    <scope>NUCLEOTIDE SEQUENCE [LARGE SCALE GENOMIC DNA]</scope>
    <source>
        <strain evidence="1 2">743A</strain>
    </source>
</reference>
<sequence>MNMTTIIQENLKEIETVEHVKILLAVESGSRAWGFESPDSDYDVRFIYVRPRSEYLRLDTQKDIIDWQLDDVLDINGWDLNKCLIQFRKGNATLFEWSNSPIVYIHTPEWDDIYNIAKSYFSAKASIYHYYGTAKNTFLSYLQGEQVKYKKYFYALRPLLACKYIEEYHCPPPVVFDELLNLNLPDSLRTGIDELLKIKKITDEKDLNPQIPVIYEFIKNELEIQKEISQTLEDDHNKDWQMLNTVFMNTLNGSV</sequence>
<dbReference type="AlphaFoldDB" id="A0A1I6IEZ1"/>
<proteinExistence type="predicted"/>